<proteinExistence type="predicted"/>
<organism evidence="2 3">
    <name type="scientific">Tegillarca granosa</name>
    <name type="common">Malaysian cockle</name>
    <name type="synonym">Anadara granosa</name>
    <dbReference type="NCBI Taxonomy" id="220873"/>
    <lineage>
        <taxon>Eukaryota</taxon>
        <taxon>Metazoa</taxon>
        <taxon>Spiralia</taxon>
        <taxon>Lophotrochozoa</taxon>
        <taxon>Mollusca</taxon>
        <taxon>Bivalvia</taxon>
        <taxon>Autobranchia</taxon>
        <taxon>Pteriomorphia</taxon>
        <taxon>Arcoida</taxon>
        <taxon>Arcoidea</taxon>
        <taxon>Arcidae</taxon>
        <taxon>Tegillarca</taxon>
    </lineage>
</organism>
<accession>A0ABQ9E6C2</accession>
<evidence type="ECO:0000256" key="1">
    <source>
        <dbReference type="SAM" id="SignalP"/>
    </source>
</evidence>
<gene>
    <name evidence="2" type="ORF">KUTeg_022413</name>
</gene>
<dbReference type="InterPro" id="IPR033265">
    <property type="entry name" value="GEMIN4"/>
</dbReference>
<dbReference type="PANTHER" id="PTHR15571:SF2">
    <property type="entry name" value="GEM-ASSOCIATED PROTEIN 4"/>
    <property type="match status" value="1"/>
</dbReference>
<sequence>MKQVILWKHQLYSLILYRVLLSNYASEAVEDEKTLSQMDITCGILPDIGISLFVELIKDCDLSSLFISELQEIDTSVAFRLLRDCITHVSTDPVDCKDVQFALLMLDWVASRLLVTKGDNVSLSHSTNNKPSQIPDGQQYSTMTGSANFELISCIGTLLEFCNKEIENVIRVIEDSNFDQIVSWSRLNLFGYQVSPLSNFNIANKKEKLYGKLSSEGTNSKTLDVDCDCLHTLKTEFPWQHWKNCLMGLLDHKSHIFKELVKSENFLEKEIILCRSPFTLSTTKCCEPDHNILCNFSVLVNTFINCISEAKFSLKFSETEISKVLADTLKCNVDVFGFEEFLFPMYPLIKEIYDKGSTEELKQIILEGFSLLNIELKNKHISYVYKTFGCWPVSSEEKLAIDLFSDIFKLTLQNAPLVLNLSVHRMINSTQQAQIIAKICCSLHTVCRLEHSDYPGRSLLGVHHEESASVTSKTGEMISPLDITEFIQQTILPYLNVVNLYRSSQPIKTTVALEIAKYVLPLFMETDSLLANDNDIKKKLIGSISPIMICVGELFHECVVLWEDQESLYQQSKVHLLENLIQFVNYTEQISEEIGFKLSDSGIVGQIDNLDWTVGILPTFMKYIRPKEAGNYDKEVCQDFSSSLIKNGESEDFEDGLVSILRFVSINDELLDTTMKNIGEILQQEGDIFISYESLIFSLVQVLPNLLTQEWLRCVDFIQMLLQHEAVNIEVVFLASIGKNLQEAVCAIDYFCVFMFEEPDINISLQLSQCLHDFLMLLSQSTLQSNNSAVNHCVKNEERVLAKAENLQNGCAIYLLSEVFHHVCAATSWMSESSSESTSVVLLDLICMFQEINNKLSTKKQKTILKMQREAILNDSALYISDQTLLPILLCMNYIALVDWIEKDLFCKWKSLTLGNSWYHFISQKLCQRKCWLPRCVILLKIVVLLLNIQEEIPAAPVQQQDKAGIYTEEEAAAKKFALRKLKRYLDLNKG</sequence>
<protein>
    <submittedName>
        <fullName evidence="2">Uncharacterized protein</fullName>
    </submittedName>
</protein>
<dbReference type="PANTHER" id="PTHR15571">
    <property type="entry name" value="GEM-ASSOCIATED PROTEIN 4"/>
    <property type="match status" value="1"/>
</dbReference>
<feature type="signal peptide" evidence="1">
    <location>
        <begin position="1"/>
        <end position="22"/>
    </location>
</feature>
<keyword evidence="3" id="KW-1185">Reference proteome</keyword>
<name>A0ABQ9E6C2_TEGGR</name>
<dbReference type="Proteomes" id="UP001217089">
    <property type="component" value="Unassembled WGS sequence"/>
</dbReference>
<comment type="caution">
    <text evidence="2">The sequence shown here is derived from an EMBL/GenBank/DDBJ whole genome shotgun (WGS) entry which is preliminary data.</text>
</comment>
<keyword evidence="1" id="KW-0732">Signal</keyword>
<evidence type="ECO:0000313" key="2">
    <source>
        <dbReference type="EMBL" id="KAJ8300894.1"/>
    </source>
</evidence>
<dbReference type="EMBL" id="JARBDR010000919">
    <property type="protein sequence ID" value="KAJ8300894.1"/>
    <property type="molecule type" value="Genomic_DNA"/>
</dbReference>
<reference evidence="2 3" key="1">
    <citation type="submission" date="2022-12" db="EMBL/GenBank/DDBJ databases">
        <title>Chromosome-level genome of Tegillarca granosa.</title>
        <authorList>
            <person name="Kim J."/>
        </authorList>
    </citation>
    <scope>NUCLEOTIDE SEQUENCE [LARGE SCALE GENOMIC DNA]</scope>
    <source>
        <strain evidence="2">Teg-2019</strain>
        <tissue evidence="2">Adductor muscle</tissue>
    </source>
</reference>
<feature type="chain" id="PRO_5045678799" evidence="1">
    <location>
        <begin position="23"/>
        <end position="991"/>
    </location>
</feature>
<evidence type="ECO:0000313" key="3">
    <source>
        <dbReference type="Proteomes" id="UP001217089"/>
    </source>
</evidence>